<keyword evidence="2" id="KW-0274">FAD</keyword>
<name>A0ABT5QFW6_9GAMM</name>
<dbReference type="InterPro" id="IPR036318">
    <property type="entry name" value="FAD-bd_PCMH-like_sf"/>
</dbReference>
<evidence type="ECO:0000313" key="4">
    <source>
        <dbReference type="EMBL" id="MDD1779874.1"/>
    </source>
</evidence>
<gene>
    <name evidence="4" type="primary">glcE</name>
    <name evidence="4" type="ORF">LRP49_01575</name>
</gene>
<comment type="caution">
    <text evidence="4">The sequence shown here is derived from an EMBL/GenBank/DDBJ whole genome shotgun (WGS) entry which is preliminary data.</text>
</comment>
<dbReference type="EMBL" id="JAJUBB010000001">
    <property type="protein sequence ID" value="MDD1779874.1"/>
    <property type="molecule type" value="Genomic_DNA"/>
</dbReference>
<dbReference type="SUPFAM" id="SSF56176">
    <property type="entry name" value="FAD-binding/transporter-associated domain-like"/>
    <property type="match status" value="1"/>
</dbReference>
<dbReference type="SUPFAM" id="SSF55103">
    <property type="entry name" value="FAD-linked oxidases, C-terminal domain"/>
    <property type="match status" value="1"/>
</dbReference>
<proteinExistence type="predicted"/>
<evidence type="ECO:0000313" key="5">
    <source>
        <dbReference type="Proteomes" id="UP001149821"/>
    </source>
</evidence>
<dbReference type="GO" id="GO:0019154">
    <property type="term" value="F:glycolate dehydrogenase activity"/>
    <property type="evidence" value="ECO:0007669"/>
    <property type="project" value="UniProtKB-EC"/>
</dbReference>
<dbReference type="PANTHER" id="PTHR11748">
    <property type="entry name" value="D-LACTATE DEHYDROGENASE"/>
    <property type="match status" value="1"/>
</dbReference>
<organism evidence="4 5">
    <name type="scientific">Enterovibrio qingdaonensis</name>
    <dbReference type="NCBI Taxonomy" id="2899818"/>
    <lineage>
        <taxon>Bacteria</taxon>
        <taxon>Pseudomonadati</taxon>
        <taxon>Pseudomonadota</taxon>
        <taxon>Gammaproteobacteria</taxon>
        <taxon>Vibrionales</taxon>
        <taxon>Vibrionaceae</taxon>
        <taxon>Enterovibrio</taxon>
    </lineage>
</organism>
<accession>A0ABT5QFW6</accession>
<keyword evidence="4" id="KW-0560">Oxidoreductase</keyword>
<evidence type="ECO:0000256" key="2">
    <source>
        <dbReference type="ARBA" id="ARBA00022827"/>
    </source>
</evidence>
<evidence type="ECO:0000256" key="1">
    <source>
        <dbReference type="ARBA" id="ARBA00022630"/>
    </source>
</evidence>
<sequence>MSDISSELIEQVSDAITENRPLNIIGGNSKAFYGRCTQGDSVSISPHRGIVSYQPSELVITARAGTKISELQATLAQHHQMLVGEPPAFNGKATLGGAVATGLSGASRPFSGSIRDAILGVRVINGYAEHLRFGGQVMKNVAGYDVSRLQAGAFGAFGILTEVSLRVKPIPDKTLTMTKSISAQHALSEMRLLSEKGLPLSGGAWVDGVLYVRLSGSSPSVDKAHANIGGDLLENADLFWRAIRNFRHPFFKDKKRLFRLSVAPASPHFSDDESTLIDWAGAIRWVHSSSTFSEVSHLAEKHGGHAMRFQGENPRDECFHPLADASVHAHQALKHAFDPNNVFNPGRMYSWLGSHR</sequence>
<keyword evidence="1" id="KW-0285">Flavoprotein</keyword>
<dbReference type="NCBIfam" id="NF008439">
    <property type="entry name" value="PRK11282.1"/>
    <property type="match status" value="1"/>
</dbReference>
<evidence type="ECO:0000259" key="3">
    <source>
        <dbReference type="PROSITE" id="PS51387"/>
    </source>
</evidence>
<keyword evidence="5" id="KW-1185">Reference proteome</keyword>
<dbReference type="Pfam" id="PF01565">
    <property type="entry name" value="FAD_binding_4"/>
    <property type="match status" value="1"/>
</dbReference>
<dbReference type="InterPro" id="IPR016169">
    <property type="entry name" value="FAD-bd_PCMH_sub2"/>
</dbReference>
<reference evidence="4" key="1">
    <citation type="submission" date="2021-12" db="EMBL/GenBank/DDBJ databases">
        <title>Enterovibrio ZSDZ35 sp. nov. and Enterovibrio ZSDZ42 sp. nov., isolated from coastal seawater in Qingdao.</title>
        <authorList>
            <person name="Zhang P."/>
        </authorList>
    </citation>
    <scope>NUCLEOTIDE SEQUENCE</scope>
    <source>
        <strain evidence="4">ZSDZ35</strain>
    </source>
</reference>
<dbReference type="InterPro" id="IPR006094">
    <property type="entry name" value="Oxid_FAD_bind_N"/>
</dbReference>
<dbReference type="PANTHER" id="PTHR11748:SF103">
    <property type="entry name" value="GLYCOLATE OXIDASE SUBUNIT GLCE"/>
    <property type="match status" value="1"/>
</dbReference>
<dbReference type="EC" id="1.1.99.14" evidence="4"/>
<feature type="domain" description="FAD-binding PCMH-type" evidence="3">
    <location>
        <begin position="1"/>
        <end position="170"/>
    </location>
</feature>
<dbReference type="RefSeq" id="WP_274139709.1">
    <property type="nucleotide sequence ID" value="NZ_JAJUBB010000001.1"/>
</dbReference>
<dbReference type="Gene3D" id="3.30.465.10">
    <property type="match status" value="1"/>
</dbReference>
<dbReference type="PROSITE" id="PS51387">
    <property type="entry name" value="FAD_PCMH"/>
    <property type="match status" value="1"/>
</dbReference>
<protein>
    <submittedName>
        <fullName evidence="4">Glycolate oxidase subunit GlcE</fullName>
        <ecNumber evidence="4">1.1.99.14</ecNumber>
    </submittedName>
</protein>
<dbReference type="InterPro" id="IPR016164">
    <property type="entry name" value="FAD-linked_Oxase-like_C"/>
</dbReference>
<dbReference type="Proteomes" id="UP001149821">
    <property type="component" value="Unassembled WGS sequence"/>
</dbReference>
<dbReference type="InterPro" id="IPR016166">
    <property type="entry name" value="FAD-bd_PCMH"/>
</dbReference>